<dbReference type="Gene3D" id="1.10.730.10">
    <property type="entry name" value="Isoleucyl-tRNA Synthetase, Domain 1"/>
    <property type="match status" value="1"/>
</dbReference>
<evidence type="ECO:0000313" key="18">
    <source>
        <dbReference type="EMBL" id="PIK38676.1"/>
    </source>
</evidence>
<keyword evidence="9 14" id="KW-0030">Aminoacyl-tRNA synthetase</keyword>
<dbReference type="InterPro" id="IPR008906">
    <property type="entry name" value="HATC_C_dom"/>
</dbReference>
<dbReference type="PRINTS" id="PR01041">
    <property type="entry name" value="TRNASYNTHMET"/>
</dbReference>
<dbReference type="InterPro" id="IPR015413">
    <property type="entry name" value="Methionyl/Leucyl_tRNA_Synth"/>
</dbReference>
<dbReference type="STRING" id="307972.A0A2G8JSE7"/>
<dbReference type="Pfam" id="PF09334">
    <property type="entry name" value="tRNA-synt_1g"/>
    <property type="match status" value="1"/>
</dbReference>
<dbReference type="AlphaFoldDB" id="A0A2G8JSE7"/>
<evidence type="ECO:0000256" key="10">
    <source>
        <dbReference type="ARBA" id="ARBA00026124"/>
    </source>
</evidence>
<dbReference type="Gene3D" id="3.40.50.620">
    <property type="entry name" value="HUPs"/>
    <property type="match status" value="1"/>
</dbReference>
<protein>
    <recommendedName>
        <fullName evidence="10">Methionine--tRNA ligase, mitochondrial</fullName>
        <ecNumber evidence="2">6.1.1.10</ecNumber>
    </recommendedName>
    <alternativeName>
        <fullName evidence="11">Methionyl-tRNA synthetase 2</fullName>
    </alternativeName>
    <alternativeName>
        <fullName evidence="12">Mitochondrial methionyl-tRNA synthetase</fullName>
    </alternativeName>
</protein>
<keyword evidence="6 14" id="KW-0648">Protein biosynthesis</keyword>
<feature type="domain" description="HAT C-terminal dimerisation" evidence="15">
    <location>
        <begin position="581"/>
        <end position="638"/>
    </location>
</feature>
<comment type="similarity">
    <text evidence="14">Belongs to the class-I aminoacyl-tRNA synthetase family.</text>
</comment>
<dbReference type="InterPro" id="IPR014729">
    <property type="entry name" value="Rossmann-like_a/b/a_fold"/>
</dbReference>
<keyword evidence="7" id="KW-0809">Transit peptide</keyword>
<dbReference type="OrthoDB" id="5844513at2759"/>
<dbReference type="EC" id="6.1.1.10" evidence="2"/>
<evidence type="ECO:0000256" key="9">
    <source>
        <dbReference type="ARBA" id="ARBA00023146"/>
    </source>
</evidence>
<dbReference type="InterPro" id="IPR014758">
    <property type="entry name" value="Met-tRNA_synth"/>
</dbReference>
<keyword evidence="3 14" id="KW-0436">Ligase</keyword>
<dbReference type="CDD" id="cd00814">
    <property type="entry name" value="MetRS_core"/>
    <property type="match status" value="1"/>
</dbReference>
<name>A0A2G8JSE7_STIJA</name>
<evidence type="ECO:0000256" key="2">
    <source>
        <dbReference type="ARBA" id="ARBA00012838"/>
    </source>
</evidence>
<dbReference type="Proteomes" id="UP000230750">
    <property type="component" value="Unassembled WGS sequence"/>
</dbReference>
<evidence type="ECO:0000256" key="6">
    <source>
        <dbReference type="ARBA" id="ARBA00022917"/>
    </source>
</evidence>
<evidence type="ECO:0000256" key="5">
    <source>
        <dbReference type="ARBA" id="ARBA00022840"/>
    </source>
</evidence>
<dbReference type="GO" id="GO:0005759">
    <property type="term" value="C:mitochondrial matrix"/>
    <property type="evidence" value="ECO:0007669"/>
    <property type="project" value="UniProtKB-SubCell"/>
</dbReference>
<evidence type="ECO:0000259" key="17">
    <source>
        <dbReference type="Pfam" id="PF19303"/>
    </source>
</evidence>
<dbReference type="PANTHER" id="PTHR43326:SF1">
    <property type="entry name" value="METHIONINE--TRNA LIGASE, MITOCHONDRIAL"/>
    <property type="match status" value="1"/>
</dbReference>
<dbReference type="NCBIfam" id="TIGR00398">
    <property type="entry name" value="metG"/>
    <property type="match status" value="1"/>
</dbReference>
<dbReference type="CDD" id="cd07957">
    <property type="entry name" value="Anticodon_Ia_Met"/>
    <property type="match status" value="1"/>
</dbReference>
<comment type="catalytic activity">
    <reaction evidence="13">
        <text>tRNA(Met) + L-methionine + ATP = L-methionyl-tRNA(Met) + AMP + diphosphate</text>
        <dbReference type="Rhea" id="RHEA:13481"/>
        <dbReference type="Rhea" id="RHEA-COMP:9667"/>
        <dbReference type="Rhea" id="RHEA-COMP:9698"/>
        <dbReference type="ChEBI" id="CHEBI:30616"/>
        <dbReference type="ChEBI" id="CHEBI:33019"/>
        <dbReference type="ChEBI" id="CHEBI:57844"/>
        <dbReference type="ChEBI" id="CHEBI:78442"/>
        <dbReference type="ChEBI" id="CHEBI:78530"/>
        <dbReference type="ChEBI" id="CHEBI:456215"/>
        <dbReference type="EC" id="6.1.1.10"/>
    </reaction>
</comment>
<dbReference type="SUPFAM" id="SSF47323">
    <property type="entry name" value="Anticodon-binding domain of a subclass of class I aminoacyl-tRNA synthetases"/>
    <property type="match status" value="1"/>
</dbReference>
<feature type="domain" description="Methionyl-tRNA synthetase anticodon-binding" evidence="17">
    <location>
        <begin position="430"/>
        <end position="529"/>
    </location>
</feature>
<evidence type="ECO:0000256" key="11">
    <source>
        <dbReference type="ARBA" id="ARBA00029831"/>
    </source>
</evidence>
<dbReference type="InterPro" id="IPR041872">
    <property type="entry name" value="Anticodon_Met"/>
</dbReference>
<dbReference type="SUPFAM" id="SSF52374">
    <property type="entry name" value="Nucleotidylyl transferase"/>
    <property type="match status" value="1"/>
</dbReference>
<organism evidence="18 19">
    <name type="scientific">Stichopus japonicus</name>
    <name type="common">Sea cucumber</name>
    <dbReference type="NCBI Taxonomy" id="307972"/>
    <lineage>
        <taxon>Eukaryota</taxon>
        <taxon>Metazoa</taxon>
        <taxon>Echinodermata</taxon>
        <taxon>Eleutherozoa</taxon>
        <taxon>Echinozoa</taxon>
        <taxon>Holothuroidea</taxon>
        <taxon>Aspidochirotacea</taxon>
        <taxon>Aspidochirotida</taxon>
        <taxon>Stichopodidae</taxon>
        <taxon>Apostichopus</taxon>
    </lineage>
</organism>
<dbReference type="GO" id="GO:0005524">
    <property type="term" value="F:ATP binding"/>
    <property type="evidence" value="ECO:0007669"/>
    <property type="project" value="UniProtKB-KW"/>
</dbReference>
<keyword evidence="4 14" id="KW-0547">Nucleotide-binding</keyword>
<evidence type="ECO:0000313" key="19">
    <source>
        <dbReference type="Proteomes" id="UP000230750"/>
    </source>
</evidence>
<keyword evidence="8" id="KW-0496">Mitochondrion</keyword>
<evidence type="ECO:0000256" key="4">
    <source>
        <dbReference type="ARBA" id="ARBA00022741"/>
    </source>
</evidence>
<comment type="subcellular location">
    <subcellularLocation>
        <location evidence="1">Mitochondrion matrix</location>
    </subcellularLocation>
</comment>
<dbReference type="Gene3D" id="2.170.220.10">
    <property type="match status" value="1"/>
</dbReference>
<keyword evidence="5 14" id="KW-0067">ATP-binding</keyword>
<dbReference type="EMBL" id="MRZV01001328">
    <property type="protein sequence ID" value="PIK38676.1"/>
    <property type="molecule type" value="Genomic_DNA"/>
</dbReference>
<dbReference type="GO" id="GO:0046983">
    <property type="term" value="F:protein dimerization activity"/>
    <property type="evidence" value="ECO:0007669"/>
    <property type="project" value="InterPro"/>
</dbReference>
<comment type="caution">
    <text evidence="18">The sequence shown here is derived from an EMBL/GenBank/DDBJ whole genome shotgun (WGS) entry which is preliminary data.</text>
</comment>
<sequence length="663" mass="75535">MRLLLSLFTPLGKHVHPLKHVGFCRHLSSTAKLQNLNGFLYFTPIFYVNAVPHIGHLYSAVLADFGHRYHKLKGASGTIFSTGTDEHGLKIQRAAVAAGKDPQIFCDEVSKEFKRLFDRSDVVYTDFIRTTEARHKKAVKCFWEKLFKSGFIYKGHYEGWYSTSDETFLPESQVTKAVDKQGKEIQVSIDSGNLVEWTTETNYLFKLSEFQDRLSHWLESNPKSVQPSKFYSMVQGWIQGGLKDLSVSRQRSRLEWGIPVPGDDSQTIYVWLDALINYITVCGYPDNMSGWPGINIVGKDILKFHAIYWPAFLMAAGLDPPQSIVCHSHWTMDSFKMSKSRGNVVDPFNQLKKFSSDGLRYFLLREGVLHSDGDYSERKVAKVLNVELADTLGNLLSRVTGAALNPHQQLPPFHQEYFPRSDPRGATSGVSKEDYNLLDALQNLPEVVDEHFSSFHVYKGLDEIMSCLRQANSFTQRHEPWKLAKDEREKDRLETVLHVVMETLRLSGILLQPVTPNLAERLLRRLGIPATQRSFNDLHHFSWQGGHLGEAEGMSSQRKAINSENFTEADMYRAIIENGLKDTFPNTEIALRIYLSLMVSNCSGKRSFSKLKLIKNHMRTTMSQQIPVNLSILAIESDFLNSLKHDSILSEFASMKVLKKYRL</sequence>
<dbReference type="Pfam" id="PF05699">
    <property type="entry name" value="Dimer_Tnp_hAT"/>
    <property type="match status" value="1"/>
</dbReference>
<evidence type="ECO:0000256" key="1">
    <source>
        <dbReference type="ARBA" id="ARBA00004305"/>
    </source>
</evidence>
<dbReference type="InterPro" id="IPR033911">
    <property type="entry name" value="MetRS_core"/>
</dbReference>
<dbReference type="InterPro" id="IPR023457">
    <property type="entry name" value="Met-tRNA_synth_2"/>
</dbReference>
<dbReference type="FunFam" id="1.10.730.10:FF:000022">
    <property type="entry name" value="Methionyl-tRNA synthetase 2, mitochondrial"/>
    <property type="match status" value="1"/>
</dbReference>
<accession>A0A2G8JSE7</accession>
<evidence type="ECO:0000256" key="12">
    <source>
        <dbReference type="ARBA" id="ARBA00030331"/>
    </source>
</evidence>
<evidence type="ECO:0000256" key="7">
    <source>
        <dbReference type="ARBA" id="ARBA00022946"/>
    </source>
</evidence>
<evidence type="ECO:0000259" key="16">
    <source>
        <dbReference type="Pfam" id="PF09334"/>
    </source>
</evidence>
<evidence type="ECO:0000259" key="15">
    <source>
        <dbReference type="Pfam" id="PF05699"/>
    </source>
</evidence>
<evidence type="ECO:0000256" key="14">
    <source>
        <dbReference type="RuleBase" id="RU363039"/>
    </source>
</evidence>
<gene>
    <name evidence="18" type="ORF">BSL78_24483</name>
</gene>
<evidence type="ECO:0000256" key="8">
    <source>
        <dbReference type="ARBA" id="ARBA00023128"/>
    </source>
</evidence>
<proteinExistence type="inferred from homology"/>
<reference evidence="18 19" key="1">
    <citation type="journal article" date="2017" name="PLoS Biol.">
        <title>The sea cucumber genome provides insights into morphological evolution and visceral regeneration.</title>
        <authorList>
            <person name="Zhang X."/>
            <person name="Sun L."/>
            <person name="Yuan J."/>
            <person name="Sun Y."/>
            <person name="Gao Y."/>
            <person name="Zhang L."/>
            <person name="Li S."/>
            <person name="Dai H."/>
            <person name="Hamel J.F."/>
            <person name="Liu C."/>
            <person name="Yu Y."/>
            <person name="Liu S."/>
            <person name="Lin W."/>
            <person name="Guo K."/>
            <person name="Jin S."/>
            <person name="Xu P."/>
            <person name="Storey K.B."/>
            <person name="Huan P."/>
            <person name="Zhang T."/>
            <person name="Zhou Y."/>
            <person name="Zhang J."/>
            <person name="Lin C."/>
            <person name="Li X."/>
            <person name="Xing L."/>
            <person name="Huo D."/>
            <person name="Sun M."/>
            <person name="Wang L."/>
            <person name="Mercier A."/>
            <person name="Li F."/>
            <person name="Yang H."/>
            <person name="Xiang J."/>
        </authorList>
    </citation>
    <scope>NUCLEOTIDE SEQUENCE [LARGE SCALE GENOMIC DNA]</scope>
    <source>
        <strain evidence="18">Shaxun</strain>
        <tissue evidence="18">Muscle</tissue>
    </source>
</reference>
<keyword evidence="19" id="KW-1185">Reference proteome</keyword>
<evidence type="ECO:0000256" key="3">
    <source>
        <dbReference type="ARBA" id="ARBA00022598"/>
    </source>
</evidence>
<dbReference type="Pfam" id="PF19303">
    <property type="entry name" value="Anticodon_3"/>
    <property type="match status" value="1"/>
</dbReference>
<feature type="domain" description="Methionyl/Leucyl tRNA synthetase" evidence="16">
    <location>
        <begin position="43"/>
        <end position="399"/>
    </location>
</feature>
<dbReference type="FunFam" id="2.170.220.10:FF:000001">
    <property type="entry name" value="methionine--tRNA ligase, mitochondrial"/>
    <property type="match status" value="1"/>
</dbReference>
<evidence type="ECO:0000256" key="13">
    <source>
        <dbReference type="ARBA" id="ARBA00047364"/>
    </source>
</evidence>
<dbReference type="GO" id="GO:0006431">
    <property type="term" value="P:methionyl-tRNA aminoacylation"/>
    <property type="evidence" value="ECO:0007669"/>
    <property type="project" value="InterPro"/>
</dbReference>
<dbReference type="InterPro" id="IPR009080">
    <property type="entry name" value="tRNAsynth_Ia_anticodon-bd"/>
</dbReference>
<dbReference type="GO" id="GO:0004825">
    <property type="term" value="F:methionine-tRNA ligase activity"/>
    <property type="evidence" value="ECO:0007669"/>
    <property type="project" value="UniProtKB-EC"/>
</dbReference>
<dbReference type="PANTHER" id="PTHR43326">
    <property type="entry name" value="METHIONYL-TRNA SYNTHETASE"/>
    <property type="match status" value="1"/>
</dbReference>